<dbReference type="GO" id="GO:0003677">
    <property type="term" value="F:DNA binding"/>
    <property type="evidence" value="ECO:0007669"/>
    <property type="project" value="InterPro"/>
</dbReference>
<reference evidence="7 8" key="1">
    <citation type="submission" date="2018-08" db="EMBL/GenBank/DDBJ databases">
        <title>Chitinophagaceae sp. K23C18032701, a novel bacterium isolated from forest soil.</title>
        <authorList>
            <person name="Wang C."/>
        </authorList>
    </citation>
    <scope>NUCLEOTIDE SEQUENCE [LARGE SCALE GENOMIC DNA]</scope>
    <source>
        <strain evidence="7 8">K23C18032701</strain>
    </source>
</reference>
<dbReference type="Pfam" id="PF08281">
    <property type="entry name" value="Sigma70_r4_2"/>
    <property type="match status" value="1"/>
</dbReference>
<sequence>MVAFFLRKINQVAYFSYFTGHLKKISTVLKENGYKEKELLTQTSTGCETAFRELFVLYRNKVYSFAMQLTHHTAVAEEITQDVFLKLWQSRLQLREVTHFNAYLRVVVRNTAYTYLKKMASEKLALAAMPPTVLPLTDCITEQQVVFNECHGMLQQAIAQLPGQQKKVYLLSREDGMAYTEIASSMALSVNTVKDYMKQALQFIRRYMHTRLGMWLLCFLLWLQA</sequence>
<dbReference type="EMBL" id="QTJU01000004">
    <property type="protein sequence ID" value="RFM27753.1"/>
    <property type="molecule type" value="Genomic_DNA"/>
</dbReference>
<dbReference type="Gene3D" id="1.10.1740.10">
    <property type="match status" value="1"/>
</dbReference>
<name>A0A3E1NIJ2_9BACT</name>
<protein>
    <submittedName>
        <fullName evidence="7">RNA polymerase sigma-70 factor</fullName>
    </submittedName>
</protein>
<evidence type="ECO:0000313" key="8">
    <source>
        <dbReference type="Proteomes" id="UP000261284"/>
    </source>
</evidence>
<organism evidence="7 8">
    <name type="scientific">Deminuibacter soli</name>
    <dbReference type="NCBI Taxonomy" id="2291815"/>
    <lineage>
        <taxon>Bacteria</taxon>
        <taxon>Pseudomonadati</taxon>
        <taxon>Bacteroidota</taxon>
        <taxon>Chitinophagia</taxon>
        <taxon>Chitinophagales</taxon>
        <taxon>Chitinophagaceae</taxon>
        <taxon>Deminuibacter</taxon>
    </lineage>
</organism>
<keyword evidence="2" id="KW-0805">Transcription regulation</keyword>
<dbReference type="SUPFAM" id="SSF88946">
    <property type="entry name" value="Sigma2 domain of RNA polymerase sigma factors"/>
    <property type="match status" value="1"/>
</dbReference>
<keyword evidence="8" id="KW-1185">Reference proteome</keyword>
<evidence type="ECO:0000256" key="1">
    <source>
        <dbReference type="ARBA" id="ARBA00010641"/>
    </source>
</evidence>
<gene>
    <name evidence="7" type="ORF">DXN05_13715</name>
</gene>
<evidence type="ECO:0000256" key="4">
    <source>
        <dbReference type="ARBA" id="ARBA00023163"/>
    </source>
</evidence>
<dbReference type="GO" id="GO:0006352">
    <property type="term" value="P:DNA-templated transcription initiation"/>
    <property type="evidence" value="ECO:0007669"/>
    <property type="project" value="InterPro"/>
</dbReference>
<evidence type="ECO:0000256" key="3">
    <source>
        <dbReference type="ARBA" id="ARBA00023082"/>
    </source>
</evidence>
<dbReference type="CDD" id="cd06171">
    <property type="entry name" value="Sigma70_r4"/>
    <property type="match status" value="1"/>
</dbReference>
<dbReference type="InterPro" id="IPR014284">
    <property type="entry name" value="RNA_pol_sigma-70_dom"/>
</dbReference>
<keyword evidence="3" id="KW-0731">Sigma factor</keyword>
<dbReference type="Pfam" id="PF04542">
    <property type="entry name" value="Sigma70_r2"/>
    <property type="match status" value="1"/>
</dbReference>
<dbReference type="SUPFAM" id="SSF88659">
    <property type="entry name" value="Sigma3 and sigma4 domains of RNA polymerase sigma factors"/>
    <property type="match status" value="1"/>
</dbReference>
<accession>A0A3E1NIJ2</accession>
<dbReference type="GO" id="GO:0016987">
    <property type="term" value="F:sigma factor activity"/>
    <property type="evidence" value="ECO:0007669"/>
    <property type="project" value="UniProtKB-KW"/>
</dbReference>
<dbReference type="AlphaFoldDB" id="A0A3E1NIJ2"/>
<dbReference type="InterPro" id="IPR013249">
    <property type="entry name" value="RNA_pol_sigma70_r4_t2"/>
</dbReference>
<keyword evidence="4" id="KW-0804">Transcription</keyword>
<dbReference type="InterPro" id="IPR039425">
    <property type="entry name" value="RNA_pol_sigma-70-like"/>
</dbReference>
<dbReference type="InterPro" id="IPR013324">
    <property type="entry name" value="RNA_pol_sigma_r3/r4-like"/>
</dbReference>
<dbReference type="Gene3D" id="1.10.10.10">
    <property type="entry name" value="Winged helix-like DNA-binding domain superfamily/Winged helix DNA-binding domain"/>
    <property type="match status" value="1"/>
</dbReference>
<proteinExistence type="inferred from homology"/>
<dbReference type="NCBIfam" id="TIGR02985">
    <property type="entry name" value="Sig70_bacteroi1"/>
    <property type="match status" value="1"/>
</dbReference>
<dbReference type="NCBIfam" id="TIGR02937">
    <property type="entry name" value="sigma70-ECF"/>
    <property type="match status" value="1"/>
</dbReference>
<comment type="caution">
    <text evidence="7">The sequence shown here is derived from an EMBL/GenBank/DDBJ whole genome shotgun (WGS) entry which is preliminary data.</text>
</comment>
<evidence type="ECO:0000313" key="7">
    <source>
        <dbReference type="EMBL" id="RFM27753.1"/>
    </source>
</evidence>
<dbReference type="PANTHER" id="PTHR43133">
    <property type="entry name" value="RNA POLYMERASE ECF-TYPE SIGMA FACTO"/>
    <property type="match status" value="1"/>
</dbReference>
<dbReference type="InterPro" id="IPR014327">
    <property type="entry name" value="RNA_pol_sigma70_bacteroid"/>
</dbReference>
<dbReference type="InterPro" id="IPR013325">
    <property type="entry name" value="RNA_pol_sigma_r2"/>
</dbReference>
<dbReference type="InterPro" id="IPR007627">
    <property type="entry name" value="RNA_pol_sigma70_r2"/>
</dbReference>
<feature type="domain" description="RNA polymerase sigma-70 region 2" evidence="5">
    <location>
        <begin position="55"/>
        <end position="118"/>
    </location>
</feature>
<comment type="similarity">
    <text evidence="1">Belongs to the sigma-70 factor family. ECF subfamily.</text>
</comment>
<evidence type="ECO:0000259" key="6">
    <source>
        <dbReference type="Pfam" id="PF08281"/>
    </source>
</evidence>
<evidence type="ECO:0000256" key="2">
    <source>
        <dbReference type="ARBA" id="ARBA00023015"/>
    </source>
</evidence>
<dbReference type="InterPro" id="IPR036388">
    <property type="entry name" value="WH-like_DNA-bd_sf"/>
</dbReference>
<feature type="domain" description="RNA polymerase sigma factor 70 region 4 type 2" evidence="6">
    <location>
        <begin position="153"/>
        <end position="203"/>
    </location>
</feature>
<evidence type="ECO:0000259" key="5">
    <source>
        <dbReference type="Pfam" id="PF04542"/>
    </source>
</evidence>
<dbReference type="Proteomes" id="UP000261284">
    <property type="component" value="Unassembled WGS sequence"/>
</dbReference>
<dbReference type="PANTHER" id="PTHR43133:SF46">
    <property type="entry name" value="RNA POLYMERASE SIGMA-70 FACTOR ECF SUBFAMILY"/>
    <property type="match status" value="1"/>
</dbReference>